<dbReference type="EMBL" id="AP025564">
    <property type="protein sequence ID" value="BDE95953.1"/>
    <property type="molecule type" value="Genomic_DNA"/>
</dbReference>
<evidence type="ECO:0000313" key="2">
    <source>
        <dbReference type="EMBL" id="BDE95953.1"/>
    </source>
</evidence>
<feature type="transmembrane region" description="Helical" evidence="1">
    <location>
        <begin position="41"/>
        <end position="61"/>
    </location>
</feature>
<dbReference type="Proteomes" id="UP001320544">
    <property type="component" value="Chromosome"/>
</dbReference>
<name>A0ABN6MHH4_9ACTN</name>
<sequence>MADNVRLSINANLLYAALPDINELYHAPLCEVNQQYKVFRLSWFALALAFGFGCLGFFGFGPRGFQV</sequence>
<protein>
    <submittedName>
        <fullName evidence="2">Uncharacterized protein</fullName>
    </submittedName>
</protein>
<proteinExistence type="predicted"/>
<gene>
    <name evidence="2" type="ORF">CE91St30_12860</name>
</gene>
<keyword evidence="1" id="KW-0812">Transmembrane</keyword>
<organism evidence="2 3">
    <name type="scientific">Raoultibacter timonensis</name>
    <dbReference type="NCBI Taxonomy" id="1907662"/>
    <lineage>
        <taxon>Bacteria</taxon>
        <taxon>Bacillati</taxon>
        <taxon>Actinomycetota</taxon>
        <taxon>Coriobacteriia</taxon>
        <taxon>Eggerthellales</taxon>
        <taxon>Eggerthellaceae</taxon>
        <taxon>Raoultibacter</taxon>
    </lineage>
</organism>
<keyword evidence="3" id="KW-1185">Reference proteome</keyword>
<evidence type="ECO:0000256" key="1">
    <source>
        <dbReference type="SAM" id="Phobius"/>
    </source>
</evidence>
<reference evidence="2 3" key="1">
    <citation type="submission" date="2022-01" db="EMBL/GenBank/DDBJ databases">
        <title>Novel bile acid biosynthetic pathways are enriched in the microbiome of centenarians.</title>
        <authorList>
            <person name="Sato Y."/>
            <person name="Atarashi K."/>
            <person name="Plichta R.D."/>
            <person name="Arai Y."/>
            <person name="Sasajima S."/>
            <person name="Kearney M.S."/>
            <person name="Suda W."/>
            <person name="Takeshita K."/>
            <person name="Sasaki T."/>
            <person name="Okamoto S."/>
            <person name="Skelly N.A."/>
            <person name="Okamura Y."/>
            <person name="Vlamakis H."/>
            <person name="Li Y."/>
            <person name="Tanoue T."/>
            <person name="Takei H."/>
            <person name="Nittono H."/>
            <person name="Narushima S."/>
            <person name="Irie J."/>
            <person name="Itoh H."/>
            <person name="Moriya K."/>
            <person name="Sugiura Y."/>
            <person name="Suematsu M."/>
            <person name="Moritoki N."/>
            <person name="Shibata S."/>
            <person name="Littman R.D."/>
            <person name="Fischbach A.M."/>
            <person name="Uwamino Y."/>
            <person name="Inoue T."/>
            <person name="Honda A."/>
            <person name="Hattori M."/>
            <person name="Murai T."/>
            <person name="Xavier J.R."/>
            <person name="Hirose N."/>
            <person name="Honda K."/>
        </authorList>
    </citation>
    <scope>NUCLEOTIDE SEQUENCE [LARGE SCALE GENOMIC DNA]</scope>
    <source>
        <strain evidence="2 3">CE91-St30</strain>
    </source>
</reference>
<keyword evidence="1" id="KW-1133">Transmembrane helix</keyword>
<evidence type="ECO:0000313" key="3">
    <source>
        <dbReference type="Proteomes" id="UP001320544"/>
    </source>
</evidence>
<accession>A0ABN6MHH4</accession>
<keyword evidence="1" id="KW-0472">Membrane</keyword>